<keyword evidence="2" id="KW-1185">Reference proteome</keyword>
<organism evidence="1 2">
    <name type="scientific">Flavobacterium cyanobacteriorum</name>
    <dbReference type="NCBI Taxonomy" id="2022802"/>
    <lineage>
        <taxon>Bacteria</taxon>
        <taxon>Pseudomonadati</taxon>
        <taxon>Bacteroidota</taxon>
        <taxon>Flavobacteriia</taxon>
        <taxon>Flavobacteriales</taxon>
        <taxon>Flavobacteriaceae</taxon>
        <taxon>Flavobacterium</taxon>
    </lineage>
</organism>
<sequence length="59" mass="6969">MKLTIDTILKTIRKIPELPPNIISQSFAKKNLKQKFMKLNYRKSKSKAVGEYIEDETHY</sequence>
<accession>A0A255ZC03</accession>
<protein>
    <submittedName>
        <fullName evidence="1">Uncharacterized protein</fullName>
    </submittedName>
</protein>
<evidence type="ECO:0000313" key="2">
    <source>
        <dbReference type="Proteomes" id="UP000216605"/>
    </source>
</evidence>
<dbReference type="EMBL" id="NOXV01000234">
    <property type="protein sequence ID" value="OYQ38140.1"/>
    <property type="molecule type" value="Genomic_DNA"/>
</dbReference>
<reference evidence="1 2" key="1">
    <citation type="submission" date="2017-07" db="EMBL/GenBank/DDBJ databases">
        <title>Flavobacterium cyanobacteriorum sp. nov., isolated from cyanobacterial aggregates in a eutrophic lake.</title>
        <authorList>
            <person name="Cai H."/>
        </authorList>
    </citation>
    <scope>NUCLEOTIDE SEQUENCE [LARGE SCALE GENOMIC DNA]</scope>
    <source>
        <strain evidence="1 2">TH021</strain>
    </source>
</reference>
<name>A0A255ZC03_9FLAO</name>
<proteinExistence type="predicted"/>
<dbReference type="Proteomes" id="UP000216605">
    <property type="component" value="Unassembled WGS sequence"/>
</dbReference>
<gene>
    <name evidence="1" type="ORF">CHU92_06485</name>
</gene>
<comment type="caution">
    <text evidence="1">The sequence shown here is derived from an EMBL/GenBank/DDBJ whole genome shotgun (WGS) entry which is preliminary data.</text>
</comment>
<dbReference type="AlphaFoldDB" id="A0A255ZC03"/>
<evidence type="ECO:0000313" key="1">
    <source>
        <dbReference type="EMBL" id="OYQ38140.1"/>
    </source>
</evidence>